<name>A0A6C0INA6_9ZZZZ</name>
<evidence type="ECO:0000313" key="1">
    <source>
        <dbReference type="EMBL" id="QHT94711.1"/>
    </source>
</evidence>
<protein>
    <submittedName>
        <fullName evidence="1">Uncharacterized protein</fullName>
    </submittedName>
</protein>
<organism evidence="1">
    <name type="scientific">viral metagenome</name>
    <dbReference type="NCBI Taxonomy" id="1070528"/>
    <lineage>
        <taxon>unclassified sequences</taxon>
        <taxon>metagenomes</taxon>
        <taxon>organismal metagenomes</taxon>
    </lineage>
</organism>
<dbReference type="AlphaFoldDB" id="A0A6C0INA6"/>
<sequence length="135" mass="15696">MSLETTQTAANELDQILEKEKLRNKADVWIKLDKTMRKQKLREYAESYGKEHNMSSKDVKSLIVFFNNCLDKNKLNKAKDVVYKKEERIVTSVPALHFNSVTKNFTLKIIDNKRVSTLKSLPPKKQNPEKEGDKL</sequence>
<reference evidence="1" key="1">
    <citation type="journal article" date="2020" name="Nature">
        <title>Giant virus diversity and host interactions through global metagenomics.</title>
        <authorList>
            <person name="Schulz F."/>
            <person name="Roux S."/>
            <person name="Paez-Espino D."/>
            <person name="Jungbluth S."/>
            <person name="Walsh D.A."/>
            <person name="Denef V.J."/>
            <person name="McMahon K.D."/>
            <person name="Konstantinidis K.T."/>
            <person name="Eloe-Fadrosh E.A."/>
            <person name="Kyrpides N.C."/>
            <person name="Woyke T."/>
        </authorList>
    </citation>
    <scope>NUCLEOTIDE SEQUENCE</scope>
    <source>
        <strain evidence="1">GVMAG-M-3300024261-26</strain>
    </source>
</reference>
<accession>A0A6C0INA6</accession>
<proteinExistence type="predicted"/>
<dbReference type="EMBL" id="MN740229">
    <property type="protein sequence ID" value="QHT94711.1"/>
    <property type="molecule type" value="Genomic_DNA"/>
</dbReference>